<dbReference type="InterPro" id="IPR012337">
    <property type="entry name" value="RNaseH-like_sf"/>
</dbReference>
<dbReference type="Gene3D" id="3.30.420.10">
    <property type="entry name" value="Ribonuclease H-like superfamily/Ribonuclease H"/>
    <property type="match status" value="1"/>
</dbReference>
<dbReference type="SUPFAM" id="SSF53098">
    <property type="entry name" value="Ribonuclease H-like"/>
    <property type="match status" value="1"/>
</dbReference>
<accession>A0A6C0ALU3</accession>
<name>A0A6C0ALU3_9ZZZZ</name>
<proteinExistence type="predicted"/>
<dbReference type="AlphaFoldDB" id="A0A6C0ALU3"/>
<protein>
    <submittedName>
        <fullName evidence="1">Uncharacterized protein</fullName>
    </submittedName>
</protein>
<organism evidence="1">
    <name type="scientific">viral metagenome</name>
    <dbReference type="NCBI Taxonomy" id="1070528"/>
    <lineage>
        <taxon>unclassified sequences</taxon>
        <taxon>metagenomes</taxon>
        <taxon>organismal metagenomes</taxon>
    </lineage>
</organism>
<reference evidence="1" key="1">
    <citation type="journal article" date="2020" name="Nature">
        <title>Giant virus diversity and host interactions through global metagenomics.</title>
        <authorList>
            <person name="Schulz F."/>
            <person name="Roux S."/>
            <person name="Paez-Espino D."/>
            <person name="Jungbluth S."/>
            <person name="Walsh D.A."/>
            <person name="Denef V.J."/>
            <person name="McMahon K.D."/>
            <person name="Konstantinidis K.T."/>
            <person name="Eloe-Fadrosh E.A."/>
            <person name="Kyrpides N.C."/>
            <person name="Woyke T."/>
        </authorList>
    </citation>
    <scope>NUCLEOTIDE SEQUENCE</scope>
    <source>
        <strain evidence="1">GVMAG-S-1091796-13</strain>
    </source>
</reference>
<dbReference type="InterPro" id="IPR036397">
    <property type="entry name" value="RNaseH_sf"/>
</dbReference>
<sequence length="417" mass="50693">MDFIKSQSKKFNNLVLKYFITNYKLQKTNYIKYLESDTKNVIFIKDNFMIISNSIINYHYKTNLDENKYSLVCILYKNLYYREKDDKQNGYKQNGYKQNGYKQNICYLDYYHKNKINYAWSKFSKNINLDQNTIVISRKYYNKQNPFKRYFNCFELLCFQPTMTDIKKRLVKNNSKQQQEEEIYTKNLRRKFLYNLKSHITDININSMYLKTIINKSLFLDIEYINDIYDDFTKFPISQDKSLLCMIGMFYLKNDTMNYDNLVVKRLNNTNEYYILKTFLDKISNKKDLIIFHWSNADKLILEKSLIKYTDLWEIYSKNKIIYIDLLQVVKNTIQLKSYSLKYVSKVLLKYTYETECKNGLDAMCSIILNDNELNKNKIRRRYKSLNNFKNMHDIIQYNKIDTRLLYVILQYFIGHQ</sequence>
<dbReference type="GO" id="GO:0003676">
    <property type="term" value="F:nucleic acid binding"/>
    <property type="evidence" value="ECO:0007669"/>
    <property type="project" value="InterPro"/>
</dbReference>
<evidence type="ECO:0000313" key="1">
    <source>
        <dbReference type="EMBL" id="QHS80722.1"/>
    </source>
</evidence>
<dbReference type="EMBL" id="MN740717">
    <property type="protein sequence ID" value="QHS80722.1"/>
    <property type="molecule type" value="Genomic_DNA"/>
</dbReference>